<dbReference type="Proteomes" id="UP000242869">
    <property type="component" value="Unassembled WGS sequence"/>
</dbReference>
<keyword evidence="2" id="KW-0732">Signal</keyword>
<gene>
    <name evidence="3" type="ORF">SAMN05660284_02110</name>
</gene>
<evidence type="ECO:0000256" key="1">
    <source>
        <dbReference type="SAM" id="MobiDB-lite"/>
    </source>
</evidence>
<name>A0A1I5BA52_9NEIS</name>
<keyword evidence="4" id="KW-1185">Reference proteome</keyword>
<dbReference type="RefSeq" id="WP_091195821.1">
    <property type="nucleotide sequence ID" value="NZ_FOVE01000015.1"/>
</dbReference>
<dbReference type="OrthoDB" id="5950533at2"/>
<dbReference type="STRING" id="83765.SAMN05660284_02110"/>
<feature type="signal peptide" evidence="2">
    <location>
        <begin position="1"/>
        <end position="23"/>
    </location>
</feature>
<accession>A0A1I5BA52</accession>
<evidence type="ECO:0000256" key="2">
    <source>
        <dbReference type="SAM" id="SignalP"/>
    </source>
</evidence>
<protein>
    <submittedName>
        <fullName evidence="3">Uncharacterized protein</fullName>
    </submittedName>
</protein>
<reference evidence="4" key="1">
    <citation type="submission" date="2016-10" db="EMBL/GenBank/DDBJ databases">
        <authorList>
            <person name="Varghese N."/>
            <person name="Submissions S."/>
        </authorList>
    </citation>
    <scope>NUCLEOTIDE SEQUENCE [LARGE SCALE GENOMIC DNA]</scope>
    <source>
        <strain evidence="4">DSM 6150</strain>
    </source>
</reference>
<evidence type="ECO:0000313" key="4">
    <source>
        <dbReference type="Proteomes" id="UP000242869"/>
    </source>
</evidence>
<sequence length="199" mass="22459">MHKNHPLLIASVLGVLFSATAFANDPATTETQRNINQQQRIEQGLKSGQLTPREAARLEGEQARIERTEAKAMKDGTVTPEEQRRINAMQNKASRDIYREKHDAQTANPNNPASRRMAADVQRNVNQQQRINAGVKNGSLTHREAAGLEARQARINRMERQAGKDGRINAAEQRRIQKAENQQNRRIYRKKHNASVAAQ</sequence>
<feature type="chain" id="PRO_5017184144" evidence="2">
    <location>
        <begin position="24"/>
        <end position="199"/>
    </location>
</feature>
<proteinExistence type="predicted"/>
<feature type="region of interest" description="Disordered" evidence="1">
    <location>
        <begin position="178"/>
        <end position="199"/>
    </location>
</feature>
<dbReference type="AlphaFoldDB" id="A0A1I5BA52"/>
<evidence type="ECO:0000313" key="3">
    <source>
        <dbReference type="EMBL" id="SFN71411.1"/>
    </source>
</evidence>
<dbReference type="EMBL" id="FOVE01000015">
    <property type="protein sequence ID" value="SFN71411.1"/>
    <property type="molecule type" value="Genomic_DNA"/>
</dbReference>
<organism evidence="3 4">
    <name type="scientific">Formivibrio citricus</name>
    <dbReference type="NCBI Taxonomy" id="83765"/>
    <lineage>
        <taxon>Bacteria</taxon>
        <taxon>Pseudomonadati</taxon>
        <taxon>Pseudomonadota</taxon>
        <taxon>Betaproteobacteria</taxon>
        <taxon>Neisseriales</taxon>
        <taxon>Chitinibacteraceae</taxon>
        <taxon>Formivibrio</taxon>
    </lineage>
</organism>